<dbReference type="CDD" id="cd09898">
    <property type="entry name" value="H3TH_53EXO"/>
    <property type="match status" value="1"/>
</dbReference>
<keyword evidence="10 16" id="KW-0269">Exonuclease</keyword>
<dbReference type="Pfam" id="PF01612">
    <property type="entry name" value="DNA_pol_A_exo1"/>
    <property type="match status" value="1"/>
</dbReference>
<evidence type="ECO:0000256" key="16">
    <source>
        <dbReference type="RuleBase" id="RU004460"/>
    </source>
</evidence>
<dbReference type="Gene3D" id="1.20.1060.10">
    <property type="entry name" value="Taq DNA Polymerase, Chain T, domain 4"/>
    <property type="match status" value="1"/>
</dbReference>
<evidence type="ECO:0000313" key="21">
    <source>
        <dbReference type="Proteomes" id="UP000782843"/>
    </source>
</evidence>
<dbReference type="InterPro" id="IPR002421">
    <property type="entry name" value="5-3_exonuclease"/>
</dbReference>
<dbReference type="PANTHER" id="PTHR10133:SF27">
    <property type="entry name" value="DNA POLYMERASE NU"/>
    <property type="match status" value="1"/>
</dbReference>
<dbReference type="SMART" id="SM00474">
    <property type="entry name" value="35EXOc"/>
    <property type="match status" value="1"/>
</dbReference>
<dbReference type="InterPro" id="IPR029060">
    <property type="entry name" value="PIN-like_dom_sf"/>
</dbReference>
<dbReference type="SUPFAM" id="SSF47807">
    <property type="entry name" value="5' to 3' exonuclease, C-terminal subdomain"/>
    <property type="match status" value="1"/>
</dbReference>
<name>A0A955RHZ3_9BACT</name>
<evidence type="ECO:0000256" key="8">
    <source>
        <dbReference type="ARBA" id="ARBA00022763"/>
    </source>
</evidence>
<sequence length="859" mass="98052">MELEKIKDKKLLALIDGHALIHRAYHAYPPNLKTSDGQLVNAVYGFTSMLLQLFQDMDPEYVVCCFDTPKPTFRHTRFAGYKANRTKPDDELISQFPLVKRVVEVMNIPIFSIEGYEADDMIGTISKQAEDSNSDLKTIIVTGDHDTLQLVDENTFVWMPGKSFGDMKLMQRKNVIERYGFGPERIIDYKALRGDSSDNIPGVKGVGEKTATDLIKEYGDLDEIYKNIDKLKPRYQKLLSENYEEAVMSKELATIDVSAPIKFKLEDCLLKSFDRDEVMNLFKELEFRSLINKIPESLDTEQASMFSKTSDKSITNDSQEDIYKDSDYILADTPNSIKDLVEKIKKSGVFTFDTETDGLDNMNKKVVGISISLEQNEGTYIPVRSILLNGKLSKVGLELASVFSDETILKIAHNAKFDIHSLENIGIKVNGFYFDTMIAAYLASYGEGRIGLKELAFTKLGLVMEDFATLSDTKSKLASDIPVEKIYKYACRDTDATLRLYKYLAKKLLTESEINKKEMDYDFEELSLKEVVYKLDKFVKTDLKSGHSILNLLFEIENPLIQILVDMERQGIKLDQDYLTDFGKEIEKKIGELEQEIYKSLGHEFNLNSPKQLSEVLFEELDLPKTKKMKTGSYSTNETYLSRMKDMHPMIPLVLEYRELYKLKSTYVDSLLKIASESNGRIHTTYNQTIAITGRLSSIDPNLQNIPTRTDLGNRIRDAFTSDEKKVLLGFDYSQQEMRILAHLSNDKDMIEAFNENVDIHTYTASQLFEKDIDKVEPHERAQAKTVNFGIIYGISAYGLSSRLEIPVELAGEFIEKFFESYTGIKLFYEELINNAKENLYAETLLGRRKNTAELLSSN</sequence>
<feature type="domain" description="5'-3' exonuclease" evidence="18">
    <location>
        <begin position="9"/>
        <end position="271"/>
    </location>
</feature>
<keyword evidence="9 16" id="KW-0378">Hydrolase</keyword>
<dbReference type="InterPro" id="IPR012337">
    <property type="entry name" value="RNaseH-like_sf"/>
</dbReference>
<evidence type="ECO:0000256" key="7">
    <source>
        <dbReference type="ARBA" id="ARBA00022722"/>
    </source>
</evidence>
<keyword evidence="7" id="KW-0540">Nuclease</keyword>
<dbReference type="Gene3D" id="1.10.150.20">
    <property type="entry name" value="5' to 3' exonuclease, C-terminal subdomain"/>
    <property type="match status" value="2"/>
</dbReference>
<evidence type="ECO:0000259" key="17">
    <source>
        <dbReference type="SMART" id="SM00474"/>
    </source>
</evidence>
<dbReference type="SUPFAM" id="SSF88723">
    <property type="entry name" value="PIN domain-like"/>
    <property type="match status" value="1"/>
</dbReference>
<accession>A0A955RHZ3</accession>
<proteinExistence type="inferred from homology"/>
<evidence type="ECO:0000256" key="13">
    <source>
        <dbReference type="ARBA" id="ARBA00023204"/>
    </source>
</evidence>
<dbReference type="InterPro" id="IPR008918">
    <property type="entry name" value="HhH2"/>
</dbReference>
<evidence type="ECO:0000313" key="20">
    <source>
        <dbReference type="EMBL" id="MCA9382034.1"/>
    </source>
</evidence>
<dbReference type="CDD" id="cd06139">
    <property type="entry name" value="DNA_polA_I_Ecoli_like_exo"/>
    <property type="match status" value="1"/>
</dbReference>
<dbReference type="InterPro" id="IPR001098">
    <property type="entry name" value="DNA-dir_DNA_pol_A_palm_dom"/>
</dbReference>
<evidence type="ECO:0000256" key="15">
    <source>
        <dbReference type="NCBIfam" id="TIGR00593"/>
    </source>
</evidence>
<dbReference type="InterPro" id="IPR036279">
    <property type="entry name" value="5-3_exonuclease_C_sf"/>
</dbReference>
<dbReference type="Gene3D" id="3.30.420.10">
    <property type="entry name" value="Ribonuclease H-like superfamily/Ribonuclease H"/>
    <property type="match status" value="1"/>
</dbReference>
<evidence type="ECO:0000256" key="14">
    <source>
        <dbReference type="ARBA" id="ARBA00049244"/>
    </source>
</evidence>
<keyword evidence="6 16" id="KW-0235">DNA replication</keyword>
<dbReference type="InterPro" id="IPR002298">
    <property type="entry name" value="DNA_polymerase_A"/>
</dbReference>
<evidence type="ECO:0000256" key="4">
    <source>
        <dbReference type="ARBA" id="ARBA00022679"/>
    </source>
</evidence>
<evidence type="ECO:0000256" key="11">
    <source>
        <dbReference type="ARBA" id="ARBA00022932"/>
    </source>
</evidence>
<dbReference type="AlphaFoldDB" id="A0A955RHZ3"/>
<dbReference type="InterPro" id="IPR036397">
    <property type="entry name" value="RNaseH_sf"/>
</dbReference>
<evidence type="ECO:0000259" key="19">
    <source>
        <dbReference type="SMART" id="SM00482"/>
    </source>
</evidence>
<dbReference type="InterPro" id="IPR043502">
    <property type="entry name" value="DNA/RNA_pol_sf"/>
</dbReference>
<evidence type="ECO:0000256" key="12">
    <source>
        <dbReference type="ARBA" id="ARBA00023125"/>
    </source>
</evidence>
<gene>
    <name evidence="16 20" type="primary">polA</name>
    <name evidence="20" type="ORF">KC660_01345</name>
</gene>
<dbReference type="GO" id="GO:0008409">
    <property type="term" value="F:5'-3' exonuclease activity"/>
    <property type="evidence" value="ECO:0007669"/>
    <property type="project" value="UniProtKB-UniRule"/>
</dbReference>
<dbReference type="GO" id="GO:0008408">
    <property type="term" value="F:3'-5' exonuclease activity"/>
    <property type="evidence" value="ECO:0007669"/>
    <property type="project" value="UniProtKB-UniRule"/>
</dbReference>
<dbReference type="FunFam" id="1.10.150.20:FF:000003">
    <property type="entry name" value="DNA polymerase I"/>
    <property type="match status" value="1"/>
</dbReference>
<dbReference type="InterPro" id="IPR018320">
    <property type="entry name" value="DNA_polymerase_1"/>
</dbReference>
<dbReference type="FunFam" id="1.10.150.20:FF:000002">
    <property type="entry name" value="DNA polymerase I"/>
    <property type="match status" value="1"/>
</dbReference>
<dbReference type="GO" id="GO:0006302">
    <property type="term" value="P:double-strand break repair"/>
    <property type="evidence" value="ECO:0007669"/>
    <property type="project" value="TreeGrafter"/>
</dbReference>
<dbReference type="NCBIfam" id="TIGR00593">
    <property type="entry name" value="pola"/>
    <property type="match status" value="1"/>
</dbReference>
<keyword evidence="5 16" id="KW-0548">Nucleotidyltransferase</keyword>
<comment type="similarity">
    <text evidence="1 16">Belongs to the DNA polymerase type-A family.</text>
</comment>
<dbReference type="InterPro" id="IPR020045">
    <property type="entry name" value="DNA_polI_H3TH"/>
</dbReference>
<reference evidence="20" key="1">
    <citation type="submission" date="2020-04" db="EMBL/GenBank/DDBJ databases">
        <authorList>
            <person name="Zhang T."/>
        </authorList>
    </citation>
    <scope>NUCLEOTIDE SEQUENCE</scope>
    <source>
        <strain evidence="20">HKST-UBA10</strain>
    </source>
</reference>
<dbReference type="SMART" id="SM00279">
    <property type="entry name" value="HhH2"/>
    <property type="match status" value="1"/>
</dbReference>
<dbReference type="SUPFAM" id="SSF53098">
    <property type="entry name" value="Ribonuclease H-like"/>
    <property type="match status" value="1"/>
</dbReference>
<dbReference type="CDD" id="cd09859">
    <property type="entry name" value="PIN_53EXO"/>
    <property type="match status" value="1"/>
</dbReference>
<dbReference type="SMART" id="SM00482">
    <property type="entry name" value="POLAc"/>
    <property type="match status" value="1"/>
</dbReference>
<dbReference type="GO" id="GO:0006261">
    <property type="term" value="P:DNA-templated DNA replication"/>
    <property type="evidence" value="ECO:0007669"/>
    <property type="project" value="UniProtKB-UniRule"/>
</dbReference>
<keyword evidence="12 16" id="KW-0238">DNA-binding</keyword>
<dbReference type="SMART" id="SM00475">
    <property type="entry name" value="53EXOc"/>
    <property type="match status" value="1"/>
</dbReference>
<dbReference type="PROSITE" id="PS00447">
    <property type="entry name" value="DNA_POLYMERASE_A"/>
    <property type="match status" value="1"/>
</dbReference>
<dbReference type="InterPro" id="IPR002562">
    <property type="entry name" value="3'-5'_exonuclease_dom"/>
</dbReference>
<dbReference type="Pfam" id="PF00476">
    <property type="entry name" value="DNA_pol_A"/>
    <property type="match status" value="1"/>
</dbReference>
<keyword evidence="8 16" id="KW-0227">DNA damage</keyword>
<dbReference type="SUPFAM" id="SSF56672">
    <property type="entry name" value="DNA/RNA polymerases"/>
    <property type="match status" value="1"/>
</dbReference>
<protein>
    <recommendedName>
        <fullName evidence="3 15">DNA polymerase I</fullName>
        <ecNumber evidence="2 15">2.7.7.7</ecNumber>
    </recommendedName>
</protein>
<dbReference type="InterPro" id="IPR020046">
    <property type="entry name" value="5-3_exonucl_a-hlix_arch_N"/>
</dbReference>
<keyword evidence="4 16" id="KW-0808">Transferase</keyword>
<evidence type="ECO:0000256" key="5">
    <source>
        <dbReference type="ARBA" id="ARBA00022695"/>
    </source>
</evidence>
<evidence type="ECO:0000259" key="18">
    <source>
        <dbReference type="SMART" id="SM00475"/>
    </source>
</evidence>
<dbReference type="PRINTS" id="PR00868">
    <property type="entry name" value="DNAPOLI"/>
</dbReference>
<evidence type="ECO:0000256" key="1">
    <source>
        <dbReference type="ARBA" id="ARBA00007705"/>
    </source>
</evidence>
<dbReference type="GO" id="GO:0003677">
    <property type="term" value="F:DNA binding"/>
    <property type="evidence" value="ECO:0007669"/>
    <property type="project" value="UniProtKB-UniRule"/>
</dbReference>
<evidence type="ECO:0000256" key="3">
    <source>
        <dbReference type="ARBA" id="ARBA00020311"/>
    </source>
</evidence>
<dbReference type="Pfam" id="PF01367">
    <property type="entry name" value="5_3_exonuc"/>
    <property type="match status" value="1"/>
</dbReference>
<dbReference type="EMBL" id="JAGQLG010000048">
    <property type="protein sequence ID" value="MCA9382034.1"/>
    <property type="molecule type" value="Genomic_DNA"/>
</dbReference>
<feature type="domain" description="DNA-directed DNA polymerase family A palm" evidence="19">
    <location>
        <begin position="713"/>
        <end position="859"/>
    </location>
</feature>
<dbReference type="GO" id="GO:0003887">
    <property type="term" value="F:DNA-directed DNA polymerase activity"/>
    <property type="evidence" value="ECO:0007669"/>
    <property type="project" value="UniProtKB-UniRule"/>
</dbReference>
<evidence type="ECO:0000256" key="9">
    <source>
        <dbReference type="ARBA" id="ARBA00022801"/>
    </source>
</evidence>
<comment type="function">
    <text evidence="16">In addition to polymerase activity, this DNA polymerase exhibits 3'-5' and 5'-3' exonuclease activity.</text>
</comment>
<evidence type="ECO:0000256" key="10">
    <source>
        <dbReference type="ARBA" id="ARBA00022839"/>
    </source>
</evidence>
<dbReference type="Proteomes" id="UP000782843">
    <property type="component" value="Unassembled WGS sequence"/>
</dbReference>
<comment type="caution">
    <text evidence="20">The sequence shown here is derived from an EMBL/GenBank/DDBJ whole genome shotgun (WGS) entry which is preliminary data.</text>
</comment>
<feature type="domain" description="3'-5' exonuclease" evidence="17">
    <location>
        <begin position="328"/>
        <end position="509"/>
    </location>
</feature>
<reference evidence="20" key="2">
    <citation type="journal article" date="2021" name="Microbiome">
        <title>Successional dynamics and alternative stable states in a saline activated sludge microbial community over 9 years.</title>
        <authorList>
            <person name="Wang Y."/>
            <person name="Ye J."/>
            <person name="Ju F."/>
            <person name="Liu L."/>
            <person name="Boyd J.A."/>
            <person name="Deng Y."/>
            <person name="Parks D.H."/>
            <person name="Jiang X."/>
            <person name="Yin X."/>
            <person name="Woodcroft B.J."/>
            <person name="Tyson G.W."/>
            <person name="Hugenholtz P."/>
            <person name="Polz M.F."/>
            <person name="Zhang T."/>
        </authorList>
    </citation>
    <scope>NUCLEOTIDE SEQUENCE</scope>
    <source>
        <strain evidence="20">HKST-UBA10</strain>
    </source>
</reference>
<comment type="catalytic activity">
    <reaction evidence="14 16">
        <text>DNA(n) + a 2'-deoxyribonucleoside 5'-triphosphate = DNA(n+1) + diphosphate</text>
        <dbReference type="Rhea" id="RHEA:22508"/>
        <dbReference type="Rhea" id="RHEA-COMP:17339"/>
        <dbReference type="Rhea" id="RHEA-COMP:17340"/>
        <dbReference type="ChEBI" id="CHEBI:33019"/>
        <dbReference type="ChEBI" id="CHEBI:61560"/>
        <dbReference type="ChEBI" id="CHEBI:173112"/>
        <dbReference type="EC" id="2.7.7.7"/>
    </reaction>
</comment>
<dbReference type="EC" id="2.7.7.7" evidence="2 15"/>
<keyword evidence="11 16" id="KW-0239">DNA-directed DNA polymerase</keyword>
<organism evidence="20 21">
    <name type="scientific">Candidatus Dojkabacteria bacterium</name>
    <dbReference type="NCBI Taxonomy" id="2099670"/>
    <lineage>
        <taxon>Bacteria</taxon>
        <taxon>Candidatus Dojkabacteria</taxon>
    </lineage>
</organism>
<dbReference type="PANTHER" id="PTHR10133">
    <property type="entry name" value="DNA POLYMERASE I"/>
    <property type="match status" value="1"/>
</dbReference>
<feature type="non-terminal residue" evidence="20">
    <location>
        <position position="859"/>
    </location>
</feature>
<keyword evidence="13 16" id="KW-0234">DNA repair</keyword>
<dbReference type="Pfam" id="PF02739">
    <property type="entry name" value="5_3_exonuc_N"/>
    <property type="match status" value="1"/>
</dbReference>
<evidence type="ECO:0000256" key="2">
    <source>
        <dbReference type="ARBA" id="ARBA00012417"/>
    </source>
</evidence>
<evidence type="ECO:0000256" key="6">
    <source>
        <dbReference type="ARBA" id="ARBA00022705"/>
    </source>
</evidence>
<dbReference type="FunFam" id="1.20.1060.10:FF:000001">
    <property type="entry name" value="DNA polymerase I"/>
    <property type="match status" value="1"/>
</dbReference>
<dbReference type="Gene3D" id="3.40.50.1010">
    <property type="entry name" value="5'-nuclease"/>
    <property type="match status" value="1"/>
</dbReference>
<dbReference type="InterPro" id="IPR019760">
    <property type="entry name" value="DNA-dir_DNA_pol_A_CS"/>
</dbReference>